<dbReference type="PANTHER" id="PTHR24198">
    <property type="entry name" value="ANKYRIN REPEAT AND PROTEIN KINASE DOMAIN-CONTAINING PROTEIN"/>
    <property type="match status" value="1"/>
</dbReference>
<proteinExistence type="predicted"/>
<dbReference type="SUPFAM" id="SSF48403">
    <property type="entry name" value="Ankyrin repeat"/>
    <property type="match status" value="1"/>
</dbReference>
<keyword evidence="2 3" id="KW-0040">ANK repeat</keyword>
<dbReference type="Proteomes" id="UP001627154">
    <property type="component" value="Unassembled WGS sequence"/>
</dbReference>
<dbReference type="PANTHER" id="PTHR24198:SF165">
    <property type="entry name" value="ANKYRIN REPEAT-CONTAINING PROTEIN-RELATED"/>
    <property type="match status" value="1"/>
</dbReference>
<sequence>MGLYKDSSCNGSIPSWSFLTARQIEGVSLYVLAFRATTTTTASVYRTGLAREIKYVDILHRYTYVTDLGSPKPEPATAVNKKLKSPVQLEMSKFRIYFPTGVSEEELAKQQRDIVRLRHKIDWDSQESRYDFLRQLAPITRYWQISSPPNAGQIFQPGEIDRLLIDCLSCDYGAHIRQGTEGFIDFVSRGGYRDRPELDAEGRPLRLTRTTAVHVAARLQRYRLVDELLIIYNSYQANYVDEETGLTHFHAACAAESVSVIVQFIQHGVDLNAVWPQTGETGLHLALAGRRDIAWNWLLEAGADPRIRNNEGVTALQIIALRDFDEARLQAMFGNQRQGFYRRWALECFVELTQNLLTNVVCENILSNMHPKDQWSICVAVTMAQQAAELADAGAAAPAAPAPDAAAGGDPAPA</sequence>
<dbReference type="PROSITE" id="PS50088">
    <property type="entry name" value="ANK_REPEAT"/>
    <property type="match status" value="1"/>
</dbReference>
<feature type="repeat" description="ANK" evidence="3">
    <location>
        <begin position="278"/>
        <end position="310"/>
    </location>
</feature>
<evidence type="ECO:0000313" key="5">
    <source>
        <dbReference type="Proteomes" id="UP001627154"/>
    </source>
</evidence>
<evidence type="ECO:0000256" key="3">
    <source>
        <dbReference type="PROSITE-ProRule" id="PRU00023"/>
    </source>
</evidence>
<dbReference type="Pfam" id="PF12796">
    <property type="entry name" value="Ank_2"/>
    <property type="match status" value="1"/>
</dbReference>
<dbReference type="InterPro" id="IPR002110">
    <property type="entry name" value="Ankyrin_rpt"/>
</dbReference>
<dbReference type="Gene3D" id="1.25.40.20">
    <property type="entry name" value="Ankyrin repeat-containing domain"/>
    <property type="match status" value="1"/>
</dbReference>
<organism evidence="4 5">
    <name type="scientific">Trichogramma kaykai</name>
    <dbReference type="NCBI Taxonomy" id="54128"/>
    <lineage>
        <taxon>Eukaryota</taxon>
        <taxon>Metazoa</taxon>
        <taxon>Ecdysozoa</taxon>
        <taxon>Arthropoda</taxon>
        <taxon>Hexapoda</taxon>
        <taxon>Insecta</taxon>
        <taxon>Pterygota</taxon>
        <taxon>Neoptera</taxon>
        <taxon>Endopterygota</taxon>
        <taxon>Hymenoptera</taxon>
        <taxon>Apocrita</taxon>
        <taxon>Proctotrupomorpha</taxon>
        <taxon>Chalcidoidea</taxon>
        <taxon>Trichogrammatidae</taxon>
        <taxon>Trichogramma</taxon>
    </lineage>
</organism>
<evidence type="ECO:0000256" key="1">
    <source>
        <dbReference type="ARBA" id="ARBA00022737"/>
    </source>
</evidence>
<dbReference type="EMBL" id="JBJJXI010000032">
    <property type="protein sequence ID" value="KAL3402882.1"/>
    <property type="molecule type" value="Genomic_DNA"/>
</dbReference>
<reference evidence="4 5" key="1">
    <citation type="journal article" date="2024" name="bioRxiv">
        <title>A reference genome for Trichogramma kaykai: A tiny desert-dwelling parasitoid wasp with competing sex-ratio distorters.</title>
        <authorList>
            <person name="Culotta J."/>
            <person name="Lindsey A.R."/>
        </authorList>
    </citation>
    <scope>NUCLEOTIDE SEQUENCE [LARGE SCALE GENOMIC DNA]</scope>
    <source>
        <strain evidence="4 5">KSX58</strain>
    </source>
</reference>
<dbReference type="InterPro" id="IPR036770">
    <property type="entry name" value="Ankyrin_rpt-contain_sf"/>
</dbReference>
<name>A0ABD2XDM9_9HYME</name>
<evidence type="ECO:0000256" key="2">
    <source>
        <dbReference type="ARBA" id="ARBA00023043"/>
    </source>
</evidence>
<comment type="caution">
    <text evidence="4">The sequence shown here is derived from an EMBL/GenBank/DDBJ whole genome shotgun (WGS) entry which is preliminary data.</text>
</comment>
<dbReference type="AlphaFoldDB" id="A0ABD2XDM9"/>
<evidence type="ECO:0000313" key="4">
    <source>
        <dbReference type="EMBL" id="KAL3402882.1"/>
    </source>
</evidence>
<protein>
    <submittedName>
        <fullName evidence="4">Uncharacterized protein</fullName>
    </submittedName>
</protein>
<keyword evidence="1" id="KW-0677">Repeat</keyword>
<gene>
    <name evidence="4" type="ORF">TKK_004048</name>
</gene>
<keyword evidence="5" id="KW-1185">Reference proteome</keyword>
<accession>A0ABD2XDM9</accession>
<dbReference type="SMART" id="SM00248">
    <property type="entry name" value="ANK"/>
    <property type="match status" value="2"/>
</dbReference>